<dbReference type="SMART" id="SM00943">
    <property type="entry name" value="Prim-Pol"/>
    <property type="match status" value="1"/>
</dbReference>
<reference evidence="2 3" key="1">
    <citation type="submission" date="2024-03" db="EMBL/GenBank/DDBJ databases">
        <title>Draft genome sequence of Pseudonocardia carboxydivorans JCM 14827.</title>
        <authorList>
            <person name="Duangmal K."/>
        </authorList>
    </citation>
    <scope>NUCLEOTIDE SEQUENCE [LARGE SCALE GENOMIC DNA]</scope>
    <source>
        <strain evidence="2 3">JCM 14827</strain>
    </source>
</reference>
<evidence type="ECO:0000313" key="3">
    <source>
        <dbReference type="Proteomes" id="UP001367513"/>
    </source>
</evidence>
<dbReference type="InterPro" id="IPR015330">
    <property type="entry name" value="DNA_primase/pol_bifunc_N"/>
</dbReference>
<comment type="caution">
    <text evidence="2">The sequence shown here is derived from an EMBL/GenBank/DDBJ whole genome shotgun (WGS) entry which is preliminary data.</text>
</comment>
<keyword evidence="3" id="KW-1185">Reference proteome</keyword>
<dbReference type="EMBL" id="JBBPIX010000021">
    <property type="protein sequence ID" value="MEK6467169.1"/>
    <property type="molecule type" value="Genomic_DNA"/>
</dbReference>
<protein>
    <submittedName>
        <fullName evidence="2">Bifunctional DNA primase/polymerase</fullName>
    </submittedName>
</protein>
<dbReference type="Pfam" id="PF09250">
    <property type="entry name" value="Prim-Pol"/>
    <property type="match status" value="1"/>
</dbReference>
<proteinExistence type="predicted"/>
<evidence type="ECO:0000313" key="2">
    <source>
        <dbReference type="EMBL" id="MEK6467169.1"/>
    </source>
</evidence>
<sequence>MPRTRRRRRHDPEVARLRQVALDAAAAGLYVFPVKAQSKIPAFHGETRCRRAGVCADGHQGWEQRATRDSAQIRRWWSGETRFNVGVACGPSGLVVIDLDTSSEPLPDWDGATTGREVLDQLAARHGGQLPETYSVRTPTDGEHIYFRMPAGVELRNTQGGHGHSLGPLVDTRAIGGFVVGAGSVRAEGAYFVAEHGRIAELPAWLATLLTPPPAPQPTNPTSLRLPTKRANAYIAAILADESHKVTAAAKGQRQITLLTAARVFGQLVGGGELDADNARAVLLEAATVHIGVDDFTRAEAELTVTRGMRFGMQAPRTIDHRHSTTSGDAAAGEKTP</sequence>
<feature type="domain" description="DNA primase/polymerase bifunctional N-terminal" evidence="1">
    <location>
        <begin position="21"/>
        <end position="206"/>
    </location>
</feature>
<evidence type="ECO:0000259" key="1">
    <source>
        <dbReference type="SMART" id="SM00943"/>
    </source>
</evidence>
<gene>
    <name evidence="2" type="ORF">WG925_25830</name>
</gene>
<name>A0ABU9AL66_PSEA5</name>
<dbReference type="Proteomes" id="UP001367513">
    <property type="component" value="Unassembled WGS sequence"/>
</dbReference>
<dbReference type="RefSeq" id="WP_224404202.1">
    <property type="nucleotide sequence ID" value="NZ_BAAAOD010000026.1"/>
</dbReference>
<dbReference type="SUPFAM" id="SSF56747">
    <property type="entry name" value="Prim-pol domain"/>
    <property type="match status" value="1"/>
</dbReference>
<dbReference type="CDD" id="cd04859">
    <property type="entry name" value="Prim_Pol"/>
    <property type="match status" value="1"/>
</dbReference>
<accession>A0ABU9AL66</accession>
<organism evidence="2 3">
    <name type="scientific">Pseudonocardia alni subsp. carboxydivorans</name>
    <dbReference type="NCBI Taxonomy" id="415010"/>
    <lineage>
        <taxon>Bacteria</taxon>
        <taxon>Bacillati</taxon>
        <taxon>Actinomycetota</taxon>
        <taxon>Actinomycetes</taxon>
        <taxon>Pseudonocardiales</taxon>
        <taxon>Pseudonocardiaceae</taxon>
        <taxon>Pseudonocardia</taxon>
    </lineage>
</organism>